<feature type="chain" id="PRO_5023101562" evidence="2">
    <location>
        <begin position="25"/>
        <end position="82"/>
    </location>
</feature>
<protein>
    <submittedName>
        <fullName evidence="3">Uncharacterized protein</fullName>
    </submittedName>
</protein>
<reference evidence="3 4" key="1">
    <citation type="submission" date="2019-05" db="EMBL/GenBank/DDBJ databases">
        <title>Another draft genome of Portunus trituberculatus and its Hox gene families provides insights of decapod evolution.</title>
        <authorList>
            <person name="Jeong J.-H."/>
            <person name="Song I."/>
            <person name="Kim S."/>
            <person name="Choi T."/>
            <person name="Kim D."/>
            <person name="Ryu S."/>
            <person name="Kim W."/>
        </authorList>
    </citation>
    <scope>NUCLEOTIDE SEQUENCE [LARGE SCALE GENOMIC DNA]</scope>
    <source>
        <tissue evidence="3">Muscle</tissue>
    </source>
</reference>
<evidence type="ECO:0000313" key="3">
    <source>
        <dbReference type="EMBL" id="MPC80004.1"/>
    </source>
</evidence>
<evidence type="ECO:0000256" key="2">
    <source>
        <dbReference type="SAM" id="SignalP"/>
    </source>
</evidence>
<keyword evidence="2" id="KW-0732">Signal</keyword>
<name>A0A5B7IHK1_PORTR</name>
<evidence type="ECO:0000256" key="1">
    <source>
        <dbReference type="SAM" id="MobiDB-lite"/>
    </source>
</evidence>
<feature type="region of interest" description="Disordered" evidence="1">
    <location>
        <begin position="34"/>
        <end position="82"/>
    </location>
</feature>
<dbReference type="EMBL" id="VSRR010052711">
    <property type="protein sequence ID" value="MPC80004.1"/>
    <property type="molecule type" value="Genomic_DNA"/>
</dbReference>
<feature type="compositionally biased region" description="Polar residues" evidence="1">
    <location>
        <begin position="34"/>
        <end position="52"/>
    </location>
</feature>
<gene>
    <name evidence="3" type="ORF">E2C01_074567</name>
</gene>
<accession>A0A5B7IHK1</accession>
<comment type="caution">
    <text evidence="3">The sequence shown here is derived from an EMBL/GenBank/DDBJ whole genome shotgun (WGS) entry which is preliminary data.</text>
</comment>
<sequence>MENNVAKIHLLISLLLLLSGATLSLILQRESGYLQTPDTKTLGSRSLTQPNDAASKKANTRRHKPGGSDEPVTTYRHPINTP</sequence>
<dbReference type="Proteomes" id="UP000324222">
    <property type="component" value="Unassembled WGS sequence"/>
</dbReference>
<evidence type="ECO:0000313" key="4">
    <source>
        <dbReference type="Proteomes" id="UP000324222"/>
    </source>
</evidence>
<organism evidence="3 4">
    <name type="scientific">Portunus trituberculatus</name>
    <name type="common">Swimming crab</name>
    <name type="synonym">Neptunus trituberculatus</name>
    <dbReference type="NCBI Taxonomy" id="210409"/>
    <lineage>
        <taxon>Eukaryota</taxon>
        <taxon>Metazoa</taxon>
        <taxon>Ecdysozoa</taxon>
        <taxon>Arthropoda</taxon>
        <taxon>Crustacea</taxon>
        <taxon>Multicrustacea</taxon>
        <taxon>Malacostraca</taxon>
        <taxon>Eumalacostraca</taxon>
        <taxon>Eucarida</taxon>
        <taxon>Decapoda</taxon>
        <taxon>Pleocyemata</taxon>
        <taxon>Brachyura</taxon>
        <taxon>Eubrachyura</taxon>
        <taxon>Portunoidea</taxon>
        <taxon>Portunidae</taxon>
        <taxon>Portuninae</taxon>
        <taxon>Portunus</taxon>
    </lineage>
</organism>
<keyword evidence="4" id="KW-1185">Reference proteome</keyword>
<dbReference type="AlphaFoldDB" id="A0A5B7IHK1"/>
<proteinExistence type="predicted"/>
<feature type="signal peptide" evidence="2">
    <location>
        <begin position="1"/>
        <end position="24"/>
    </location>
</feature>